<keyword evidence="6" id="KW-0560">Oxidoreductase</keyword>
<evidence type="ECO:0000256" key="5">
    <source>
        <dbReference type="ARBA" id="ARBA00022857"/>
    </source>
</evidence>
<dbReference type="PRINTS" id="PR00411">
    <property type="entry name" value="PNDRDTASEI"/>
</dbReference>
<dbReference type="EMBL" id="JAVRRD010000027">
    <property type="protein sequence ID" value="KAK5047060.1"/>
    <property type="molecule type" value="Genomic_DNA"/>
</dbReference>
<dbReference type="GO" id="GO:0004499">
    <property type="term" value="F:N,N-dimethylaniline monooxygenase activity"/>
    <property type="evidence" value="ECO:0007669"/>
    <property type="project" value="InterPro"/>
</dbReference>
<comment type="similarity">
    <text evidence="2">Belongs to the FAD-binding monooxygenase family.</text>
</comment>
<evidence type="ECO:0000256" key="4">
    <source>
        <dbReference type="ARBA" id="ARBA00022827"/>
    </source>
</evidence>
<dbReference type="InterPro" id="IPR020946">
    <property type="entry name" value="Flavin_mOase-like"/>
</dbReference>
<evidence type="ECO:0000256" key="3">
    <source>
        <dbReference type="ARBA" id="ARBA00022630"/>
    </source>
</evidence>
<dbReference type="RefSeq" id="XP_064702627.1">
    <property type="nucleotide sequence ID" value="XM_064850558.1"/>
</dbReference>
<evidence type="ECO:0000313" key="10">
    <source>
        <dbReference type="Proteomes" id="UP001358417"/>
    </source>
</evidence>
<proteinExistence type="inferred from homology"/>
<dbReference type="PANTHER" id="PTHR43098">
    <property type="entry name" value="L-ORNITHINE N(5)-MONOOXYGENASE-RELATED"/>
    <property type="match status" value="1"/>
</dbReference>
<keyword evidence="3" id="KW-0285">Flavoprotein</keyword>
<dbReference type="InterPro" id="IPR036188">
    <property type="entry name" value="FAD/NAD-bd_sf"/>
</dbReference>
<reference evidence="9 10" key="1">
    <citation type="submission" date="2023-08" db="EMBL/GenBank/DDBJ databases">
        <title>Black Yeasts Isolated from many extreme environments.</title>
        <authorList>
            <person name="Coleine C."/>
            <person name="Stajich J.E."/>
            <person name="Selbmann L."/>
        </authorList>
    </citation>
    <scope>NUCLEOTIDE SEQUENCE [LARGE SCALE GENOMIC DNA]</scope>
    <source>
        <strain evidence="9 10">CCFEE 5792</strain>
    </source>
</reference>
<comment type="cofactor">
    <cofactor evidence="1">
        <name>FAD</name>
        <dbReference type="ChEBI" id="CHEBI:57692"/>
    </cofactor>
</comment>
<accession>A0AAV9MZB0</accession>
<comment type="caution">
    <text evidence="9">The sequence shown here is derived from an EMBL/GenBank/DDBJ whole genome shotgun (WGS) entry which is preliminary data.</text>
</comment>
<dbReference type="GeneID" id="89975170"/>
<evidence type="ECO:0008006" key="11">
    <source>
        <dbReference type="Google" id="ProtNLM"/>
    </source>
</evidence>
<feature type="region of interest" description="Disordered" evidence="8">
    <location>
        <begin position="1"/>
        <end position="37"/>
    </location>
</feature>
<evidence type="ECO:0000256" key="1">
    <source>
        <dbReference type="ARBA" id="ARBA00001974"/>
    </source>
</evidence>
<dbReference type="PANTHER" id="PTHR43098:SF3">
    <property type="entry name" value="L-ORNITHINE N(5)-MONOOXYGENASE-RELATED"/>
    <property type="match status" value="1"/>
</dbReference>
<name>A0AAV9MZB0_9EURO</name>
<dbReference type="GO" id="GO:0050661">
    <property type="term" value="F:NADP binding"/>
    <property type="evidence" value="ECO:0007669"/>
    <property type="project" value="InterPro"/>
</dbReference>
<evidence type="ECO:0000256" key="8">
    <source>
        <dbReference type="SAM" id="MobiDB-lite"/>
    </source>
</evidence>
<dbReference type="GO" id="GO:0050660">
    <property type="term" value="F:flavin adenine dinucleotide binding"/>
    <property type="evidence" value="ECO:0007669"/>
    <property type="project" value="InterPro"/>
</dbReference>
<evidence type="ECO:0000313" key="9">
    <source>
        <dbReference type="EMBL" id="KAK5047060.1"/>
    </source>
</evidence>
<keyword evidence="7" id="KW-0503">Monooxygenase</keyword>
<dbReference type="InterPro" id="IPR050775">
    <property type="entry name" value="FAD-binding_Monooxygenases"/>
</dbReference>
<evidence type="ECO:0000256" key="6">
    <source>
        <dbReference type="ARBA" id="ARBA00023002"/>
    </source>
</evidence>
<feature type="compositionally biased region" description="Polar residues" evidence="8">
    <location>
        <begin position="23"/>
        <end position="37"/>
    </location>
</feature>
<protein>
    <recommendedName>
        <fullName evidence="11">FAD/NAD(P)-binding domain-containing protein</fullName>
    </recommendedName>
</protein>
<sequence length="533" mass="61050">MAGIPNLPTESETSRVEPFTVPNGVTNGTSQTNGVSGSSDDIVTDVLIIGGGFGGMYGLYQLRQLGLSVTLFEAGSDFGGTWHWNRYPGARVDSETPFYSLSIPEVYKDWTFTERYPDHAELRRYFKHVDKVLDLRKDAHFSTIVVEARYSPEQARWHVRTEDGRLANARYLVSATGSSYKKHFPDFKNLDSYKGKLIHSAAYPETGLDFKNKKVAIIGSGATGVQLVQEIAQEDCDLTAFVRTPNISIPMRQRKLTQEEQDSMKSYYHSLYYSAKRSRTGFPYHAAPKGYHETTPKERHTYYEQLWKRGGFSFLLSCYPEFFVDRVLNREIYQFWASKTRERIRDPFKRDIMVPLEQPHWLGTKRGSLEQNYYEMLDRDNVTVVDLKRTPIIEFEETGIRTSEKLLEFDIIIFATGYDALTGSLKDLGLIDTDGVPLRERWSTGTYTYLGLSIPKLPNFFMVYSPQAPTPLANGPAIIEIQVEWVANAICKMEQTGVKYIDAQKSSAERWREEIQKFSDQTLFPESKSWYMG</sequence>
<gene>
    <name evidence="9" type="ORF">LTR84_007002</name>
</gene>
<evidence type="ECO:0000256" key="2">
    <source>
        <dbReference type="ARBA" id="ARBA00010139"/>
    </source>
</evidence>
<keyword evidence="10" id="KW-1185">Reference proteome</keyword>
<dbReference type="Pfam" id="PF00743">
    <property type="entry name" value="FMO-like"/>
    <property type="match status" value="1"/>
</dbReference>
<evidence type="ECO:0000256" key="7">
    <source>
        <dbReference type="ARBA" id="ARBA00023033"/>
    </source>
</evidence>
<organism evidence="9 10">
    <name type="scientific">Exophiala bonariae</name>
    <dbReference type="NCBI Taxonomy" id="1690606"/>
    <lineage>
        <taxon>Eukaryota</taxon>
        <taxon>Fungi</taxon>
        <taxon>Dikarya</taxon>
        <taxon>Ascomycota</taxon>
        <taxon>Pezizomycotina</taxon>
        <taxon>Eurotiomycetes</taxon>
        <taxon>Chaetothyriomycetidae</taxon>
        <taxon>Chaetothyriales</taxon>
        <taxon>Herpotrichiellaceae</taxon>
        <taxon>Exophiala</taxon>
    </lineage>
</organism>
<dbReference type="SUPFAM" id="SSF51905">
    <property type="entry name" value="FAD/NAD(P)-binding domain"/>
    <property type="match status" value="2"/>
</dbReference>
<dbReference type="AlphaFoldDB" id="A0AAV9MZB0"/>
<dbReference type="Gene3D" id="3.50.50.60">
    <property type="entry name" value="FAD/NAD(P)-binding domain"/>
    <property type="match status" value="2"/>
</dbReference>
<dbReference type="Proteomes" id="UP001358417">
    <property type="component" value="Unassembled WGS sequence"/>
</dbReference>
<keyword evidence="5" id="KW-0521">NADP</keyword>
<keyword evidence="4" id="KW-0274">FAD</keyword>